<evidence type="ECO:0000313" key="1">
    <source>
        <dbReference type="EMBL" id="GJE99836.1"/>
    </source>
</evidence>
<protein>
    <recommendedName>
        <fullName evidence="3">F-box domain-containing protein</fullName>
    </recommendedName>
</protein>
<sequence length="566" mass="63148">MQHIESLVESMQLGLHSAHTLRAGMRKHLNYCAPINKLPVELLRSIFAICTAGDLPLGEHQEGGVGHMSLIISHTCTHWRAIVLSFPSLWRRIRLLHLSDEFLNVILDRTKNWPLEVWLDLPAAPSETLAKINMDVLCRTKALTMTISSHNDQALTDFLTTSPPSQFPYLETFSLELVQKGPNMHQTQLVLQQPLFAGCTPRLRHLHLEGVRMPWNRGFYSNLTTIRIISCEAGCHVLEDNDLCSILQDSPNLEELELSLYRAHIPVSDPTPSIPHDRQSFPSLRVLKLFCGLGYTWHLLSSIDVRNLDTLDIHIRDLYPDRFRDALSRGGLLPAHLSAAIAKVRVEISGRDLEIKFAGVTAAGRTVYTLTWCFVYHPALGELCALLRGLRTPLRALEVVSDVFHADAPPALWAEHPRSFAACLQAPALEALTLAGDITAVLVPQMLQNAALVADAAGWPHLARLNVRARLEGSAMAHLAAWCAQRPALALLDLSGTVVHVRSTANIPAVVNMFQRRRFAVTWTDCQFHDDNADHTIRHPEDLWPHLFGSSKPRQKSPLQHVLSSA</sequence>
<dbReference type="EMBL" id="BPQB01000122">
    <property type="protein sequence ID" value="GJE99836.1"/>
    <property type="molecule type" value="Genomic_DNA"/>
</dbReference>
<dbReference type="Proteomes" id="UP000703269">
    <property type="component" value="Unassembled WGS sequence"/>
</dbReference>
<evidence type="ECO:0008006" key="3">
    <source>
        <dbReference type="Google" id="ProtNLM"/>
    </source>
</evidence>
<dbReference type="SUPFAM" id="SSF52047">
    <property type="entry name" value="RNI-like"/>
    <property type="match status" value="1"/>
</dbReference>
<name>A0A9P3LLS8_9APHY</name>
<dbReference type="AlphaFoldDB" id="A0A9P3LLS8"/>
<dbReference type="Gene3D" id="3.80.10.10">
    <property type="entry name" value="Ribonuclease Inhibitor"/>
    <property type="match status" value="1"/>
</dbReference>
<keyword evidence="2" id="KW-1185">Reference proteome</keyword>
<reference evidence="1 2" key="1">
    <citation type="submission" date="2021-08" db="EMBL/GenBank/DDBJ databases">
        <title>Draft Genome Sequence of Phanerochaete sordida strain YK-624.</title>
        <authorList>
            <person name="Mori T."/>
            <person name="Dohra H."/>
            <person name="Suzuki T."/>
            <person name="Kawagishi H."/>
            <person name="Hirai H."/>
        </authorList>
    </citation>
    <scope>NUCLEOTIDE SEQUENCE [LARGE SCALE GENOMIC DNA]</scope>
    <source>
        <strain evidence="1 2">YK-624</strain>
    </source>
</reference>
<proteinExistence type="predicted"/>
<gene>
    <name evidence="1" type="ORF">PsYK624_161090</name>
</gene>
<evidence type="ECO:0000313" key="2">
    <source>
        <dbReference type="Proteomes" id="UP000703269"/>
    </source>
</evidence>
<accession>A0A9P3LLS8</accession>
<dbReference type="InterPro" id="IPR032675">
    <property type="entry name" value="LRR_dom_sf"/>
</dbReference>
<dbReference type="OrthoDB" id="2751518at2759"/>
<comment type="caution">
    <text evidence="1">The sequence shown here is derived from an EMBL/GenBank/DDBJ whole genome shotgun (WGS) entry which is preliminary data.</text>
</comment>
<organism evidence="1 2">
    <name type="scientific">Phanerochaete sordida</name>
    <dbReference type="NCBI Taxonomy" id="48140"/>
    <lineage>
        <taxon>Eukaryota</taxon>
        <taxon>Fungi</taxon>
        <taxon>Dikarya</taxon>
        <taxon>Basidiomycota</taxon>
        <taxon>Agaricomycotina</taxon>
        <taxon>Agaricomycetes</taxon>
        <taxon>Polyporales</taxon>
        <taxon>Phanerochaetaceae</taxon>
        <taxon>Phanerochaete</taxon>
    </lineage>
</organism>